<dbReference type="EMBL" id="SRRO01000001">
    <property type="protein sequence ID" value="TGN63877.1"/>
    <property type="molecule type" value="Genomic_DNA"/>
</dbReference>
<gene>
    <name evidence="2" type="ORF">EXE59_07875</name>
</gene>
<name>A0A4Z1CFN8_9ACTN</name>
<dbReference type="InterPro" id="IPR041129">
    <property type="entry name" value="CdiI_2"/>
</dbReference>
<proteinExistence type="predicted"/>
<dbReference type="Pfam" id="PF18593">
    <property type="entry name" value="CdiI_2"/>
    <property type="match status" value="1"/>
</dbReference>
<evidence type="ECO:0000259" key="1">
    <source>
        <dbReference type="Pfam" id="PF18593"/>
    </source>
</evidence>
<accession>A0A4Z1CFN8</accession>
<dbReference type="Proteomes" id="UP000297496">
    <property type="component" value="Unassembled WGS sequence"/>
</dbReference>
<evidence type="ECO:0000313" key="2">
    <source>
        <dbReference type="EMBL" id="TGN63877.1"/>
    </source>
</evidence>
<reference evidence="2 3" key="1">
    <citation type="submission" date="2019-04" db="EMBL/GenBank/DDBJ databases">
        <title>Three New Species of Nocardioides, Nocardioides euryhalodurans sp. nov., Nocardioides seonyuensis sp. nov. and Nocardioides eburneoflavus sp. nov. Isolated from Soil.</title>
        <authorList>
            <person name="Roh S.G."/>
            <person name="Lee C."/>
            <person name="Kim M.-K."/>
            <person name="Kim S.B."/>
        </authorList>
    </citation>
    <scope>NUCLEOTIDE SEQUENCE [LARGE SCALE GENOMIC DNA]</scope>
    <source>
        <strain evidence="2 3">MMS17-SY213</strain>
    </source>
</reference>
<dbReference type="RefSeq" id="WP_135838409.1">
    <property type="nucleotide sequence ID" value="NZ_SRRO01000001.1"/>
</dbReference>
<dbReference type="OrthoDB" id="3788822at2"/>
<keyword evidence="3" id="KW-1185">Reference proteome</keyword>
<evidence type="ECO:0000313" key="3">
    <source>
        <dbReference type="Proteomes" id="UP000297496"/>
    </source>
</evidence>
<comment type="caution">
    <text evidence="2">The sequence shown here is derived from an EMBL/GenBank/DDBJ whole genome shotgun (WGS) entry which is preliminary data.</text>
</comment>
<organism evidence="2 3">
    <name type="scientific">Nocardioides eburneiflavus</name>
    <dbReference type="NCBI Taxonomy" id="2518372"/>
    <lineage>
        <taxon>Bacteria</taxon>
        <taxon>Bacillati</taxon>
        <taxon>Actinomycetota</taxon>
        <taxon>Actinomycetes</taxon>
        <taxon>Propionibacteriales</taxon>
        <taxon>Nocardioidaceae</taxon>
        <taxon>Nocardioides</taxon>
    </lineage>
</organism>
<protein>
    <recommendedName>
        <fullName evidence="1">CdiI immunity protein domain-containing protein</fullName>
    </recommendedName>
</protein>
<feature type="domain" description="CdiI immunity protein" evidence="1">
    <location>
        <begin position="2"/>
        <end position="74"/>
    </location>
</feature>
<dbReference type="AlphaFoldDB" id="A0A4Z1CFN8"/>
<sequence>MENLEHLISAYFHQDWNHVYATRKDAVADFVRRSPERAAMVPQEVDELLSSTDDDEELAARLSAMGFDDAPSDGERAFLIEVQAHLRREGQAE</sequence>